<evidence type="ECO:0000256" key="3">
    <source>
        <dbReference type="ARBA" id="ARBA00022737"/>
    </source>
</evidence>
<gene>
    <name evidence="8" type="ORF">TCNE_LOCUS7777</name>
</gene>
<evidence type="ECO:0000256" key="4">
    <source>
        <dbReference type="ARBA" id="ARBA00022989"/>
    </source>
</evidence>
<dbReference type="WBParaSite" id="TCNE_0000777701-mRNA-1">
    <property type="protein sequence ID" value="TCNE_0000777701-mRNA-1"/>
    <property type="gene ID" value="TCNE_0000777701"/>
</dbReference>
<evidence type="ECO:0000256" key="2">
    <source>
        <dbReference type="ARBA" id="ARBA00022692"/>
    </source>
</evidence>
<evidence type="ECO:0000259" key="7">
    <source>
        <dbReference type="Pfam" id="PF02010"/>
    </source>
</evidence>
<evidence type="ECO:0000256" key="1">
    <source>
        <dbReference type="ARBA" id="ARBA00004370"/>
    </source>
</evidence>
<dbReference type="PANTHER" id="PTHR46730">
    <property type="entry name" value="POLYCYSTIN-1"/>
    <property type="match status" value="1"/>
</dbReference>
<name>A0A183UH07_TOXCA</name>
<evidence type="ECO:0000256" key="5">
    <source>
        <dbReference type="ARBA" id="ARBA00023136"/>
    </source>
</evidence>
<keyword evidence="3" id="KW-0677">Repeat</keyword>
<evidence type="ECO:0000313" key="10">
    <source>
        <dbReference type="WBParaSite" id="TCNE_0000777701-mRNA-1"/>
    </source>
</evidence>
<feature type="compositionally biased region" description="Low complexity" evidence="6">
    <location>
        <begin position="14"/>
        <end position="29"/>
    </location>
</feature>
<keyword evidence="2" id="KW-0812">Transmembrane</keyword>
<dbReference type="GO" id="GO:0006816">
    <property type="term" value="P:calcium ion transport"/>
    <property type="evidence" value="ECO:0007669"/>
    <property type="project" value="TreeGrafter"/>
</dbReference>
<dbReference type="Proteomes" id="UP000050794">
    <property type="component" value="Unassembled WGS sequence"/>
</dbReference>
<dbReference type="GO" id="GO:0005261">
    <property type="term" value="F:monoatomic cation channel activity"/>
    <property type="evidence" value="ECO:0007669"/>
    <property type="project" value="TreeGrafter"/>
</dbReference>
<dbReference type="PANTHER" id="PTHR46730:SF1">
    <property type="entry name" value="PLAT DOMAIN-CONTAINING PROTEIN"/>
    <property type="match status" value="1"/>
</dbReference>
<evidence type="ECO:0000313" key="9">
    <source>
        <dbReference type="Proteomes" id="UP000050794"/>
    </source>
</evidence>
<keyword evidence="5" id="KW-0472">Membrane</keyword>
<protein>
    <submittedName>
        <fullName evidence="10">REJ domain-containing protein</fullName>
    </submittedName>
</protein>
<dbReference type="GO" id="GO:0005886">
    <property type="term" value="C:plasma membrane"/>
    <property type="evidence" value="ECO:0007669"/>
    <property type="project" value="TreeGrafter"/>
</dbReference>
<feature type="domain" description="PKD/REJ-like" evidence="7">
    <location>
        <begin position="285"/>
        <end position="658"/>
    </location>
</feature>
<dbReference type="InterPro" id="IPR002859">
    <property type="entry name" value="PKD/REJ-like"/>
</dbReference>
<organism evidence="9 10">
    <name type="scientific">Toxocara canis</name>
    <name type="common">Canine roundworm</name>
    <dbReference type="NCBI Taxonomy" id="6265"/>
    <lineage>
        <taxon>Eukaryota</taxon>
        <taxon>Metazoa</taxon>
        <taxon>Ecdysozoa</taxon>
        <taxon>Nematoda</taxon>
        <taxon>Chromadorea</taxon>
        <taxon>Rhabditida</taxon>
        <taxon>Spirurina</taxon>
        <taxon>Ascaridomorpha</taxon>
        <taxon>Ascaridoidea</taxon>
        <taxon>Toxocaridae</taxon>
        <taxon>Toxocara</taxon>
    </lineage>
</organism>
<comment type="subcellular location">
    <subcellularLocation>
        <location evidence="1">Membrane</location>
    </subcellularLocation>
</comment>
<sequence>MTVIIGDPGEDEPTASATTATTTTTTTTTQMKSPSIMETTPALPANVFLVFFSLQNDLLRSAVFGDSLSYVDIILMDGVRINDAKNCLDLFPQKSMFGAGSKCCTHGDTITITLGKEASILPGQRIEVNSDFLTTQKSEALQNCYDSCPLQPHKELVQFSIAKPSNPVKVDSELSEFLRNAVTRTITVPRDLITKNFTIYCEVCNFAAVCAKSNPLPVTRTARTAQLSVVVSGIPATPVPSVTLKLRAVPRFTHCNTIQHMPFDELDKSDLLTVFSVLEEQRFQVGMEPLIVEVDGFDRSISNDQPIVIDASASHDPNSKSGIVQHNWTCINVKLSNGFGCLISNVWTINWNVSVLRIPAFALNPALYLFVDNITADPLNAYARVYVKVLSSHVPSITLVELSQQRPNIDQYVRVIALVQSKSWPLYFSWHMRSNERKLLHQFSPAAGENLHRIHKISAYSYVDLPGTFPDATGELVEPSTNSDERVVIAFTIPPANTQMFPNWTGLAPGAIYCLCFEANNSAGQSFSEIAFRTNEPPTIGVLNLTPSSDIVALETPVTLSLGDGWTDLPEDLPFSYRFGVRHLGIGNTSIDRWEGVSTQNSLTKYFASAWPEPHVICDVRTGYQGLVQVCDRHGACSRTHTASFFVQHPINASAASNKLLSLAEHDILSGDVFGALSKLNAIRLEHCDSNIGESYANRVVTAILRVFKEYSDVNDFWEQISWALLMSDRLSESVTQQLYEVLEQARLKFGFSAVRSRRKRQLAISTSELKLISEDQASLLMYPFDTLLAANKSIVAMYLQNVIDVMSSFCRQVGTSRIMKAAGAGLTFVQAQGVTPGNANFLNSTFLFAGETRKMVSMTAEFKHAFSNYQCGTEQQRSVCMQICLGTAQITSEAFSRNAYLRSFIFSSTYNMIDFNRSASNFYQVSFLDPISGQFVTLNDGAAFRISIPLKSFRPSHYYATSSPMCNTADRAMFVSQISAASGVSAKRFVNVMCINDGNPIVSATLRAPFRPDQCENSYAVQAIKRAVDGSEGGLPVFTSSYAISVNASVVHRVMNGDGNARRMSLLIDRSFKDVIGNDSAASATRWLQSIAATTRVSIYRFKNPHIFVGIIFNFTITVPFEQELNPISAEEIALIIIEDTQYGELVLEGRQGEPLPVEVATLADVTELIPTSESNTLVLVLAIVVSTFFIGSSTVVAFLVILKIRTDRLLSMRERLVEQARYILQSD</sequence>
<keyword evidence="4" id="KW-1133">Transmembrane helix</keyword>
<dbReference type="AlphaFoldDB" id="A0A183UH07"/>
<dbReference type="EMBL" id="UYWY01019755">
    <property type="protein sequence ID" value="VDM39098.1"/>
    <property type="molecule type" value="Genomic_DNA"/>
</dbReference>
<reference evidence="8 9" key="2">
    <citation type="submission" date="2018-11" db="EMBL/GenBank/DDBJ databases">
        <authorList>
            <consortium name="Pathogen Informatics"/>
        </authorList>
    </citation>
    <scope>NUCLEOTIDE SEQUENCE [LARGE SCALE GENOMIC DNA]</scope>
</reference>
<feature type="region of interest" description="Disordered" evidence="6">
    <location>
        <begin position="1"/>
        <end position="34"/>
    </location>
</feature>
<proteinExistence type="predicted"/>
<evidence type="ECO:0000313" key="8">
    <source>
        <dbReference type="EMBL" id="VDM39098.1"/>
    </source>
</evidence>
<dbReference type="Pfam" id="PF02010">
    <property type="entry name" value="REJ"/>
    <property type="match status" value="1"/>
</dbReference>
<reference evidence="10" key="1">
    <citation type="submission" date="2016-06" db="UniProtKB">
        <authorList>
            <consortium name="WormBaseParasite"/>
        </authorList>
    </citation>
    <scope>IDENTIFICATION</scope>
</reference>
<evidence type="ECO:0000256" key="6">
    <source>
        <dbReference type="SAM" id="MobiDB-lite"/>
    </source>
</evidence>
<accession>A0A183UH07</accession>
<keyword evidence="9" id="KW-1185">Reference proteome</keyword>